<evidence type="ECO:0000313" key="2">
    <source>
        <dbReference type="EMBL" id="MBW0539742.1"/>
    </source>
</evidence>
<evidence type="ECO:0000313" key="3">
    <source>
        <dbReference type="Proteomes" id="UP000765509"/>
    </source>
</evidence>
<feature type="region of interest" description="Disordered" evidence="1">
    <location>
        <begin position="68"/>
        <end position="106"/>
    </location>
</feature>
<feature type="compositionally biased region" description="Polar residues" evidence="1">
    <location>
        <begin position="81"/>
        <end position="96"/>
    </location>
</feature>
<dbReference type="AlphaFoldDB" id="A0A9Q3IGJ2"/>
<comment type="caution">
    <text evidence="2">The sequence shown here is derived from an EMBL/GenBank/DDBJ whole genome shotgun (WGS) entry which is preliminary data.</text>
</comment>
<accession>A0A9Q3IGJ2</accession>
<sequence>MFHEDLFDCISEYIKGAISKEMIKENVIVRAEDGGYLIPPINILKKHIEQELEAKVLVTKRLSPPRICQKKNQRIRKEGFNSRNARSPQKNETTYKNPKRKKSSQG</sequence>
<gene>
    <name evidence="2" type="ORF">O181_079457</name>
</gene>
<keyword evidence="3" id="KW-1185">Reference proteome</keyword>
<evidence type="ECO:0000256" key="1">
    <source>
        <dbReference type="SAM" id="MobiDB-lite"/>
    </source>
</evidence>
<dbReference type="EMBL" id="AVOT02044393">
    <property type="protein sequence ID" value="MBW0539742.1"/>
    <property type="molecule type" value="Genomic_DNA"/>
</dbReference>
<proteinExistence type="predicted"/>
<organism evidence="2 3">
    <name type="scientific">Austropuccinia psidii MF-1</name>
    <dbReference type="NCBI Taxonomy" id="1389203"/>
    <lineage>
        <taxon>Eukaryota</taxon>
        <taxon>Fungi</taxon>
        <taxon>Dikarya</taxon>
        <taxon>Basidiomycota</taxon>
        <taxon>Pucciniomycotina</taxon>
        <taxon>Pucciniomycetes</taxon>
        <taxon>Pucciniales</taxon>
        <taxon>Sphaerophragmiaceae</taxon>
        <taxon>Austropuccinia</taxon>
    </lineage>
</organism>
<feature type="compositionally biased region" description="Basic residues" evidence="1">
    <location>
        <begin position="97"/>
        <end position="106"/>
    </location>
</feature>
<dbReference type="Proteomes" id="UP000765509">
    <property type="component" value="Unassembled WGS sequence"/>
</dbReference>
<reference evidence="2" key="1">
    <citation type="submission" date="2021-03" db="EMBL/GenBank/DDBJ databases">
        <title>Draft genome sequence of rust myrtle Austropuccinia psidii MF-1, a brazilian biotype.</title>
        <authorList>
            <person name="Quecine M.C."/>
            <person name="Pachon D.M.R."/>
            <person name="Bonatelli M.L."/>
            <person name="Correr F.H."/>
            <person name="Franceschini L.M."/>
            <person name="Leite T.F."/>
            <person name="Margarido G.R.A."/>
            <person name="Almeida C.A."/>
            <person name="Ferrarezi J.A."/>
            <person name="Labate C.A."/>
        </authorList>
    </citation>
    <scope>NUCLEOTIDE SEQUENCE</scope>
    <source>
        <strain evidence="2">MF-1</strain>
    </source>
</reference>
<protein>
    <submittedName>
        <fullName evidence="2">Uncharacterized protein</fullName>
    </submittedName>
</protein>
<name>A0A9Q3IGJ2_9BASI</name>